<comment type="caution">
    <text evidence="2">The sequence shown here is derived from an EMBL/GenBank/DDBJ whole genome shotgun (WGS) entry which is preliminary data.</text>
</comment>
<evidence type="ECO:0000256" key="1">
    <source>
        <dbReference type="SAM" id="Phobius"/>
    </source>
</evidence>
<keyword evidence="1" id="KW-0472">Membrane</keyword>
<reference evidence="2" key="2">
    <citation type="journal article" date="2023" name="Int. J. Mol. Sci.">
        <title>De Novo Assembly and Annotation of 11 Diverse Shrub Willow (Salix) Genomes Reveals Novel Gene Organization in Sex-Linked Regions.</title>
        <authorList>
            <person name="Hyden B."/>
            <person name="Feng K."/>
            <person name="Yates T.B."/>
            <person name="Jawdy S."/>
            <person name="Cereghino C."/>
            <person name="Smart L.B."/>
            <person name="Muchero W."/>
        </authorList>
    </citation>
    <scope>NUCLEOTIDE SEQUENCE</scope>
    <source>
        <tissue evidence="2">Shoot tip</tissue>
    </source>
</reference>
<evidence type="ECO:0000313" key="2">
    <source>
        <dbReference type="EMBL" id="KAJ6771162.1"/>
    </source>
</evidence>
<keyword evidence="3" id="KW-1185">Reference proteome</keyword>
<organism evidence="2 3">
    <name type="scientific">Salix koriyanagi</name>
    <dbReference type="NCBI Taxonomy" id="2511006"/>
    <lineage>
        <taxon>Eukaryota</taxon>
        <taxon>Viridiplantae</taxon>
        <taxon>Streptophyta</taxon>
        <taxon>Embryophyta</taxon>
        <taxon>Tracheophyta</taxon>
        <taxon>Spermatophyta</taxon>
        <taxon>Magnoliopsida</taxon>
        <taxon>eudicotyledons</taxon>
        <taxon>Gunneridae</taxon>
        <taxon>Pentapetalae</taxon>
        <taxon>rosids</taxon>
        <taxon>fabids</taxon>
        <taxon>Malpighiales</taxon>
        <taxon>Salicaceae</taxon>
        <taxon>Saliceae</taxon>
        <taxon>Salix</taxon>
    </lineage>
</organism>
<protein>
    <submittedName>
        <fullName evidence="2">Uncharacterized protein</fullName>
    </submittedName>
</protein>
<gene>
    <name evidence="2" type="ORF">OIU74_017572</name>
</gene>
<keyword evidence="1" id="KW-1133">Transmembrane helix</keyword>
<keyword evidence="1" id="KW-0812">Transmembrane</keyword>
<evidence type="ECO:0000313" key="3">
    <source>
        <dbReference type="Proteomes" id="UP001151752"/>
    </source>
</evidence>
<dbReference type="EMBL" id="JAPFFM010000002">
    <property type="protein sequence ID" value="KAJ6771162.1"/>
    <property type="molecule type" value="Genomic_DNA"/>
</dbReference>
<sequence length="89" mass="10427">MDCKRLINQQDFFQLLVNLRCYFKLLLRSLGSLQCLSIIQCSSVCVAECQVIFLLVFLDGIIIEGVSFLFFLNWQPSHELNSFVNWYLK</sequence>
<reference evidence="2" key="1">
    <citation type="submission" date="2022-11" db="EMBL/GenBank/DDBJ databases">
        <authorList>
            <person name="Hyden B.L."/>
            <person name="Feng K."/>
            <person name="Yates T."/>
            <person name="Jawdy S."/>
            <person name="Smart L.B."/>
            <person name="Muchero W."/>
        </authorList>
    </citation>
    <scope>NUCLEOTIDE SEQUENCE</scope>
    <source>
        <tissue evidence="2">Shoot tip</tissue>
    </source>
</reference>
<proteinExistence type="predicted"/>
<dbReference type="AlphaFoldDB" id="A0A9Q1AHB1"/>
<feature type="transmembrane region" description="Helical" evidence="1">
    <location>
        <begin position="51"/>
        <end position="72"/>
    </location>
</feature>
<name>A0A9Q1AHB1_9ROSI</name>
<dbReference type="Proteomes" id="UP001151752">
    <property type="component" value="Chromosome 10"/>
</dbReference>
<accession>A0A9Q1AHB1</accession>